<dbReference type="EMBL" id="MN931742">
    <property type="protein sequence ID" value="QHW16750.1"/>
    <property type="molecule type" value="Genomic_DNA"/>
</dbReference>
<dbReference type="Proteomes" id="UP000602142">
    <property type="component" value="Segment"/>
</dbReference>
<evidence type="ECO:0000256" key="1">
    <source>
        <dbReference type="SAM" id="MobiDB-lite"/>
    </source>
</evidence>
<evidence type="ECO:0000313" key="3">
    <source>
        <dbReference type="EMBL" id="QHW16932.1"/>
    </source>
</evidence>
<feature type="compositionally biased region" description="Low complexity" evidence="1">
    <location>
        <begin position="53"/>
        <end position="69"/>
    </location>
</feature>
<evidence type="ECO:0000313" key="4">
    <source>
        <dbReference type="EMBL" id="QHW17114.1"/>
    </source>
</evidence>
<proteinExistence type="predicted"/>
<name>A0A858A130_9POXV</name>
<dbReference type="EMBL" id="MN931744">
    <property type="protein sequence ID" value="QHW17114.1"/>
    <property type="molecule type" value="Genomic_DNA"/>
</dbReference>
<dbReference type="Proteomes" id="UP000613226">
    <property type="component" value="Segment"/>
</dbReference>
<gene>
    <name evidence="2" type="primary">MC017.1L</name>
</gene>
<reference evidence="2" key="1">
    <citation type="submission" date="2020-01" db="EMBL/GenBank/DDBJ databases">
        <title>Global genomic diversity of Molluscum contagiosum virus.</title>
        <authorList>
            <person name="Zorec T.M."/>
            <person name="Skubic L."/>
            <person name="Hosnjak L."/>
            <person name="Trcko K."/>
            <person name="Poljak M."/>
        </authorList>
    </citation>
    <scope>NUCLEOTIDE SEQUENCE</scope>
    <source>
        <strain evidence="2">MCV1_P02S01A</strain>
        <strain evidence="3">MCV1_P02S01B</strain>
        <strain evidence="4">MCV1_P02S02A</strain>
    </source>
</reference>
<accession>A0A858A130</accession>
<evidence type="ECO:0000313" key="5">
    <source>
        <dbReference type="Proteomes" id="UP000613226"/>
    </source>
</evidence>
<dbReference type="Proteomes" id="UP000610093">
    <property type="component" value="Segment"/>
</dbReference>
<evidence type="ECO:0000313" key="2">
    <source>
        <dbReference type="EMBL" id="QHW16750.1"/>
    </source>
</evidence>
<sequence length="75" mass="8235">MLASGAGRRRLFPLALLPAERSTLVFFSFSRSSVLRQPRPRAFCRSQLREPGSAPRQQSAVARQAPAVARRGRGA</sequence>
<dbReference type="EMBL" id="MN931743">
    <property type="protein sequence ID" value="QHW16932.1"/>
    <property type="molecule type" value="Genomic_DNA"/>
</dbReference>
<feature type="region of interest" description="Disordered" evidence="1">
    <location>
        <begin position="48"/>
        <end position="75"/>
    </location>
</feature>
<organism evidence="2 5">
    <name type="scientific">Molluscum contagiosum virus</name>
    <dbReference type="NCBI Taxonomy" id="10279"/>
    <lineage>
        <taxon>Viruses</taxon>
        <taxon>Varidnaviria</taxon>
        <taxon>Bamfordvirae</taxon>
        <taxon>Nucleocytoviricota</taxon>
        <taxon>Pokkesviricetes</taxon>
        <taxon>Chitovirales</taxon>
        <taxon>Poxviridae</taxon>
        <taxon>Chordopoxvirinae</taxon>
        <taxon>Molluscipoxvirus</taxon>
        <taxon>Molluscipoxvirus molluscum</taxon>
    </lineage>
</organism>
<protein>
    <submittedName>
        <fullName evidence="2">MC017.1L</fullName>
    </submittedName>
</protein>